<evidence type="ECO:0000256" key="1">
    <source>
        <dbReference type="SAM" id="MobiDB-lite"/>
    </source>
</evidence>
<protein>
    <submittedName>
        <fullName evidence="2">Uncharacterized protein</fullName>
    </submittedName>
</protein>
<reference evidence="2 3" key="1">
    <citation type="submission" date="2016-08" db="EMBL/GenBank/DDBJ databases">
        <title>Whole genome shotgun sequence of Pichia membranifaciens KS47-1.</title>
        <authorList>
            <person name="Konishi M."/>
            <person name="Ishida M."/>
            <person name="Arakawa T."/>
            <person name="Kato Y."/>
            <person name="Horiuchi J."/>
        </authorList>
    </citation>
    <scope>NUCLEOTIDE SEQUENCE [LARGE SCALE GENOMIC DNA]</scope>
    <source>
        <strain evidence="2 3">KS47-1</strain>
    </source>
</reference>
<feature type="compositionally biased region" description="Basic and acidic residues" evidence="1">
    <location>
        <begin position="31"/>
        <end position="41"/>
    </location>
</feature>
<organism evidence="2 3">
    <name type="scientific">Pichia membranifaciens</name>
    <dbReference type="NCBI Taxonomy" id="4926"/>
    <lineage>
        <taxon>Eukaryota</taxon>
        <taxon>Fungi</taxon>
        <taxon>Dikarya</taxon>
        <taxon>Ascomycota</taxon>
        <taxon>Saccharomycotina</taxon>
        <taxon>Pichiomycetes</taxon>
        <taxon>Pichiales</taxon>
        <taxon>Pichiaceae</taxon>
        <taxon>Pichia</taxon>
    </lineage>
</organism>
<feature type="region of interest" description="Disordered" evidence="1">
    <location>
        <begin position="145"/>
        <end position="178"/>
    </location>
</feature>
<name>A0A1Q2YLH1_9ASCO</name>
<feature type="compositionally biased region" description="Acidic residues" evidence="1">
    <location>
        <begin position="57"/>
        <end position="66"/>
    </location>
</feature>
<feature type="compositionally biased region" description="Basic and acidic residues" evidence="1">
    <location>
        <begin position="95"/>
        <end position="117"/>
    </location>
</feature>
<feature type="region of interest" description="Disordered" evidence="1">
    <location>
        <begin position="1"/>
        <end position="132"/>
    </location>
</feature>
<proteinExistence type="predicted"/>
<feature type="compositionally biased region" description="Basic and acidic residues" evidence="1">
    <location>
        <begin position="161"/>
        <end position="178"/>
    </location>
</feature>
<gene>
    <name evidence="2" type="ORF">PMKS-003917</name>
</gene>
<dbReference type="AlphaFoldDB" id="A0A1Q2YLH1"/>
<feature type="compositionally biased region" description="Acidic residues" evidence="1">
    <location>
        <begin position="118"/>
        <end position="128"/>
    </location>
</feature>
<sequence length="228" mass="25617">MAPKMSGEFVKPVVYMSKPSNRGAGEDDVLDKDTRQVHEAEGPAELWQSLWGRKDEDQEGDDEGQGEVDQTVGEPRQHVEEGVCFRGQDLGQVVAKEDGFQDGQDLHGDGSLHREGDELGDEEQEDPCQDGQAVCEELREDRRKVDVDEHENDDELCQQWHPHDGDGEGEHRQEEREVEDCRPVGILQVFRQVSEVGDRVERGLQRRQLVSAGLGCLKGGDELSYQGR</sequence>
<comment type="caution">
    <text evidence="2">The sequence shown here is derived from an EMBL/GenBank/DDBJ whole genome shotgun (WGS) entry which is preliminary data.</text>
</comment>
<accession>A0A1Q2YLH1</accession>
<dbReference type="EMBL" id="BDGI01000177">
    <property type="protein sequence ID" value="GAV30406.1"/>
    <property type="molecule type" value="Genomic_DNA"/>
</dbReference>
<evidence type="ECO:0000313" key="3">
    <source>
        <dbReference type="Proteomes" id="UP000186136"/>
    </source>
</evidence>
<dbReference type="Proteomes" id="UP000186136">
    <property type="component" value="Unassembled WGS sequence"/>
</dbReference>
<evidence type="ECO:0000313" key="2">
    <source>
        <dbReference type="EMBL" id="GAV30406.1"/>
    </source>
</evidence>
<keyword evidence="3" id="KW-1185">Reference proteome</keyword>